<sequence>MTEHSTRPATHTITTRWQEIPEDADERALVEGGAFRAFACSCGAPLPSRVAAELHAMETGQCSACLGSADRELVPGFVQRCAACAATGRRNVQLVWEVAHGEAAEVITTALVREVIAGFSGPFRLSQVADAVRETLGLPRGRLPVGPRVRDVLRGLEASGELVMLSAPDELLRGPSVVLYRDPLWQRAPLPPD</sequence>
<dbReference type="AlphaFoldDB" id="A0A7W7DAF9"/>
<accession>A0A7W7DAF9</accession>
<proteinExistence type="predicted"/>
<evidence type="ECO:0000313" key="1">
    <source>
        <dbReference type="EMBL" id="MBB4703242.1"/>
    </source>
</evidence>
<dbReference type="RefSeq" id="WP_184883544.1">
    <property type="nucleotide sequence ID" value="NZ_BOOV01000032.1"/>
</dbReference>
<protein>
    <submittedName>
        <fullName evidence="1">Uncharacterized protein</fullName>
    </submittedName>
</protein>
<reference evidence="1 2" key="1">
    <citation type="submission" date="2020-08" db="EMBL/GenBank/DDBJ databases">
        <title>Sequencing the genomes of 1000 actinobacteria strains.</title>
        <authorList>
            <person name="Klenk H.-P."/>
        </authorList>
    </citation>
    <scope>NUCLEOTIDE SEQUENCE [LARGE SCALE GENOMIC DNA]</scope>
    <source>
        <strain evidence="1 2">DSM 45784</strain>
    </source>
</reference>
<gene>
    <name evidence="1" type="ORF">BJ982_004786</name>
</gene>
<dbReference type="EMBL" id="JACHND010000001">
    <property type="protein sequence ID" value="MBB4703242.1"/>
    <property type="molecule type" value="Genomic_DNA"/>
</dbReference>
<evidence type="ECO:0000313" key="2">
    <source>
        <dbReference type="Proteomes" id="UP000542210"/>
    </source>
</evidence>
<dbReference type="Proteomes" id="UP000542210">
    <property type="component" value="Unassembled WGS sequence"/>
</dbReference>
<name>A0A7W7DAF9_9ACTN</name>
<comment type="caution">
    <text evidence="1">The sequence shown here is derived from an EMBL/GenBank/DDBJ whole genome shotgun (WGS) entry which is preliminary data.</text>
</comment>
<organism evidence="1 2">
    <name type="scientific">Sphaerisporangium siamense</name>
    <dbReference type="NCBI Taxonomy" id="795645"/>
    <lineage>
        <taxon>Bacteria</taxon>
        <taxon>Bacillati</taxon>
        <taxon>Actinomycetota</taxon>
        <taxon>Actinomycetes</taxon>
        <taxon>Streptosporangiales</taxon>
        <taxon>Streptosporangiaceae</taxon>
        <taxon>Sphaerisporangium</taxon>
    </lineage>
</organism>
<keyword evidence="2" id="KW-1185">Reference proteome</keyword>